<sequence>MTTNLDALLAALYVFIDDHVAPTAPRRRIGRPPKLSDAELLCLAVAQALLGFPSTRHWLRFAHARLRHLFRYLPQQSGYTKRLNTAGPLISQVIEALARTVPTWEDNLRLIDSTPLPCAASRETVRRSQLAGWAGYGYCRSHSRYFWGLRLYLVTTAEGMPVTWCLATPGIGEREVMTALLERDHHLVRAGQVILADKGFAGREFEAFLTDRLGIHLVRPDRKDEPARHGRLARSRQWIEAVFDTLKGQLSLEQHGGRTPQGVFARTAQRLLALAAAIWHNWNTNAPVKRSLIAYDH</sequence>
<feature type="domain" description="Transposase IS4-like" evidence="1">
    <location>
        <begin position="105"/>
        <end position="274"/>
    </location>
</feature>
<dbReference type="EMBL" id="JACBZD010000002">
    <property type="protein sequence ID" value="NYI07641.1"/>
    <property type="molecule type" value="Genomic_DNA"/>
</dbReference>
<reference evidence="3 5" key="1">
    <citation type="submission" date="2020-07" db="EMBL/GenBank/DDBJ databases">
        <title>Sequencing the genomes of 1000 actinobacteria strains.</title>
        <authorList>
            <person name="Klenk H.-P."/>
        </authorList>
    </citation>
    <scope>NUCLEOTIDE SEQUENCE [LARGE SCALE GENOMIC DNA]</scope>
    <source>
        <strain evidence="3 5">DSM 42178</strain>
    </source>
</reference>
<dbReference type="EMBL" id="JACBZD010000002">
    <property type="protein sequence ID" value="NYI07984.1"/>
    <property type="molecule type" value="Genomic_DNA"/>
</dbReference>
<dbReference type="RefSeq" id="WP_179816614.1">
    <property type="nucleotide sequence ID" value="NZ_JACBZD010000002.1"/>
</dbReference>
<keyword evidence="5" id="KW-1185">Reference proteome</keyword>
<evidence type="ECO:0000313" key="2">
    <source>
        <dbReference type="EMBL" id="NYI07641.1"/>
    </source>
</evidence>
<dbReference type="GO" id="GO:0003677">
    <property type="term" value="F:DNA binding"/>
    <property type="evidence" value="ECO:0007669"/>
    <property type="project" value="InterPro"/>
</dbReference>
<evidence type="ECO:0000259" key="1">
    <source>
        <dbReference type="Pfam" id="PF01609"/>
    </source>
</evidence>
<protein>
    <recommendedName>
        <fullName evidence="1">Transposase IS4-like domain-containing protein</fullName>
    </recommendedName>
</protein>
<evidence type="ECO:0000313" key="4">
    <source>
        <dbReference type="EMBL" id="NYI08348.1"/>
    </source>
</evidence>
<dbReference type="InterPro" id="IPR002559">
    <property type="entry name" value="Transposase_11"/>
</dbReference>
<dbReference type="GO" id="GO:0004803">
    <property type="term" value="F:transposase activity"/>
    <property type="evidence" value="ECO:0007669"/>
    <property type="project" value="InterPro"/>
</dbReference>
<dbReference type="GO" id="GO:0006313">
    <property type="term" value="P:DNA transposition"/>
    <property type="evidence" value="ECO:0007669"/>
    <property type="project" value="InterPro"/>
</dbReference>
<evidence type="ECO:0000313" key="5">
    <source>
        <dbReference type="Proteomes" id="UP000567795"/>
    </source>
</evidence>
<comment type="caution">
    <text evidence="3">The sequence shown here is derived from an EMBL/GenBank/DDBJ whole genome shotgun (WGS) entry which is preliminary data.</text>
</comment>
<name>A0A853A538_9ACTN</name>
<dbReference type="AlphaFoldDB" id="A0A853A538"/>
<dbReference type="EMBL" id="JACBZD010000002">
    <property type="protein sequence ID" value="NYI08348.1"/>
    <property type="molecule type" value="Genomic_DNA"/>
</dbReference>
<gene>
    <name evidence="2" type="ORF">FHU37_004670</name>
    <name evidence="3" type="ORF">FHU37_005013</name>
    <name evidence="4" type="ORF">FHU37_005377</name>
</gene>
<organism evidence="3 5">
    <name type="scientific">Allostreptomyces psammosilenae</name>
    <dbReference type="NCBI Taxonomy" id="1892865"/>
    <lineage>
        <taxon>Bacteria</taxon>
        <taxon>Bacillati</taxon>
        <taxon>Actinomycetota</taxon>
        <taxon>Actinomycetes</taxon>
        <taxon>Kitasatosporales</taxon>
        <taxon>Streptomycetaceae</taxon>
        <taxon>Allostreptomyces</taxon>
    </lineage>
</organism>
<proteinExistence type="predicted"/>
<dbReference type="NCBIfam" id="NF033520">
    <property type="entry name" value="transpos_IS982"/>
    <property type="match status" value="1"/>
</dbReference>
<dbReference type="Pfam" id="PF01609">
    <property type="entry name" value="DDE_Tnp_1"/>
    <property type="match status" value="1"/>
</dbReference>
<accession>A0A853A538</accession>
<dbReference type="Proteomes" id="UP000567795">
    <property type="component" value="Unassembled WGS sequence"/>
</dbReference>
<evidence type="ECO:0000313" key="3">
    <source>
        <dbReference type="EMBL" id="NYI07984.1"/>
    </source>
</evidence>